<name>A0A6J5QZG0_9CAUD</name>
<accession>A0A6J5QZG0</accession>
<reference evidence="1" key="1">
    <citation type="submission" date="2020-05" db="EMBL/GenBank/DDBJ databases">
        <authorList>
            <person name="Chiriac C."/>
            <person name="Salcher M."/>
            <person name="Ghai R."/>
            <person name="Kavagutti S V."/>
        </authorList>
    </citation>
    <scope>NUCLEOTIDE SEQUENCE</scope>
</reference>
<protein>
    <submittedName>
        <fullName evidence="1">Uncharacterized protein</fullName>
    </submittedName>
</protein>
<sequence>MAVDSNIFVKLTTEFNGKALAKGQKQLTDFEKVTQKVGKTLGAAFAVHKIIQFGKSSVAAFLESEKAAKSLNQTLNNLGMAYKSPAVDMYLNKLSLQVGIVDEQLKPAYNSLLIATHDTAMAQSLLNTALDVSAGTGKDLSSVVAALSKGYLGNNTALQRLGVGLSKAQLSGSKFSDLITILNDTFQGQASYAAQGYTGDVAKLGVAYDQLKESIGKGILTGLDSVGSIDSTAQSIVGLGNAIGFLTGNISKFVIGNLELFKGNTWIKFWNDLTGKTVITPGAGSDRGGAAKAADARAEKLAKTQATTAKLQTTAAKAQSTAAKDQLLLARAGTILDVAQAEIYAALQNKITDNERLRLDLQLALLTNNSAAADQLSQQLLISQLQTTDLAKTIASLPKALNPFSDWPQYIQDLIDQIAKLKASLAMQTQVATAPSQNPIYNGTASAYIGAQGGYDAAGNYVGTPFGQAGSMGAGHYDAAATYVGTPFGQAGSTTINNVSVDASNAVDSANMVRIIQQALIDINKGGYSQTPAGYGF</sequence>
<gene>
    <name evidence="1" type="ORF">UFOVP1142_7</name>
</gene>
<organism evidence="1">
    <name type="scientific">uncultured Caudovirales phage</name>
    <dbReference type="NCBI Taxonomy" id="2100421"/>
    <lineage>
        <taxon>Viruses</taxon>
        <taxon>Duplodnaviria</taxon>
        <taxon>Heunggongvirae</taxon>
        <taxon>Uroviricota</taxon>
        <taxon>Caudoviricetes</taxon>
        <taxon>Peduoviridae</taxon>
        <taxon>Maltschvirus</taxon>
        <taxon>Maltschvirus maltsch</taxon>
    </lineage>
</organism>
<evidence type="ECO:0000313" key="1">
    <source>
        <dbReference type="EMBL" id="CAB4186035.1"/>
    </source>
</evidence>
<dbReference type="EMBL" id="LR797089">
    <property type="protein sequence ID" value="CAB4186035.1"/>
    <property type="molecule type" value="Genomic_DNA"/>
</dbReference>
<proteinExistence type="predicted"/>